<evidence type="ECO:0000313" key="7">
    <source>
        <dbReference type="Proteomes" id="UP000030021"/>
    </source>
</evidence>
<dbReference type="EMBL" id="AONH01000010">
    <property type="protein sequence ID" value="KGM88043.1"/>
    <property type="molecule type" value="Genomic_DNA"/>
</dbReference>
<organism evidence="6 7">
    <name type="scientific">Roseovarius mucosus DSM 17069</name>
    <dbReference type="NCBI Taxonomy" id="1288298"/>
    <lineage>
        <taxon>Bacteria</taxon>
        <taxon>Pseudomonadati</taxon>
        <taxon>Pseudomonadota</taxon>
        <taxon>Alphaproteobacteria</taxon>
        <taxon>Rhodobacterales</taxon>
        <taxon>Roseobacteraceae</taxon>
        <taxon>Roseovarius</taxon>
    </lineage>
</organism>
<feature type="chain" id="PRO_5001970316" evidence="4">
    <location>
        <begin position="22"/>
        <end position="272"/>
    </location>
</feature>
<dbReference type="eggNOG" id="COG0741">
    <property type="taxonomic scope" value="Bacteria"/>
</dbReference>
<evidence type="ECO:0000256" key="4">
    <source>
        <dbReference type="SAM" id="SignalP"/>
    </source>
</evidence>
<dbReference type="PATRIC" id="fig|1288298.3.peg.1750"/>
<dbReference type="InterPro" id="IPR008258">
    <property type="entry name" value="Transglycosylase_SLT_dom_1"/>
</dbReference>
<dbReference type="PANTHER" id="PTHR37423:SF2">
    <property type="entry name" value="MEMBRANE-BOUND LYTIC MUREIN TRANSGLYCOSYLASE C"/>
    <property type="match status" value="1"/>
</dbReference>
<dbReference type="SUPFAM" id="SSF53955">
    <property type="entry name" value="Lysozyme-like"/>
    <property type="match status" value="1"/>
</dbReference>
<accession>A0A0A0HPP7</accession>
<protein>
    <submittedName>
        <fullName evidence="6">Soluble lytic murein transglycosylase</fullName>
    </submittedName>
</protein>
<sequence length="272" mass="28702">MKFLSLLVSAAILAGASSVAAQAPQPFKEFTFKREKAPAPGMRRGPLVQIEPAAPEPPRAALPEKGPDGPVTPREAAYGWFWERVPADIGTDGALRLRAAMEHLAKPPAGKGVSAPRLQSVQEIARAEGSHILSQTIGTQISPALVLAVIAVESSGRTAAVSSAGAQGLMQLMPDTARRFGVTDSLSPAENIRGGVAYLDWLMKEFKGDVLLALAGYNAGENAVKQHGGVPPYTETRDYIPKVLAAYEVARGLCKTQPELITDACALNLAMK</sequence>
<dbReference type="InterPro" id="IPR023346">
    <property type="entry name" value="Lysozyme-like_dom_sf"/>
</dbReference>
<name>A0A0A0HPP7_9RHOB</name>
<evidence type="ECO:0000256" key="1">
    <source>
        <dbReference type="ARBA" id="ARBA00007734"/>
    </source>
</evidence>
<reference evidence="6 7" key="1">
    <citation type="submission" date="2013-01" db="EMBL/GenBank/DDBJ databases">
        <authorList>
            <person name="Fiebig A."/>
            <person name="Goeker M."/>
            <person name="Klenk H.-P.P."/>
        </authorList>
    </citation>
    <scope>NUCLEOTIDE SEQUENCE [LARGE SCALE GENOMIC DNA]</scope>
    <source>
        <strain evidence="6 7">DSM 17069</strain>
    </source>
</reference>
<evidence type="ECO:0000259" key="5">
    <source>
        <dbReference type="Pfam" id="PF01464"/>
    </source>
</evidence>
<keyword evidence="4" id="KW-0732">Signal</keyword>
<comment type="similarity">
    <text evidence="1">Belongs to the transglycosylase Slt family.</text>
</comment>
<dbReference type="PANTHER" id="PTHR37423">
    <property type="entry name" value="SOLUBLE LYTIC MUREIN TRANSGLYCOSYLASE-RELATED"/>
    <property type="match status" value="1"/>
</dbReference>
<dbReference type="Gene3D" id="1.10.530.10">
    <property type="match status" value="1"/>
</dbReference>
<evidence type="ECO:0000256" key="3">
    <source>
        <dbReference type="SAM" id="MobiDB-lite"/>
    </source>
</evidence>
<feature type="domain" description="Transglycosylase SLT" evidence="5">
    <location>
        <begin position="139"/>
        <end position="228"/>
    </location>
</feature>
<dbReference type="OrthoDB" id="9815002at2"/>
<evidence type="ECO:0000256" key="2">
    <source>
        <dbReference type="ARBA" id="ARBA00009387"/>
    </source>
</evidence>
<evidence type="ECO:0000313" key="6">
    <source>
        <dbReference type="EMBL" id="KGM88043.1"/>
    </source>
</evidence>
<gene>
    <name evidence="6" type="ORF">rosmuc_01737</name>
</gene>
<comment type="similarity">
    <text evidence="2">Belongs to the virb1 family.</text>
</comment>
<dbReference type="STRING" id="215743.ROSMUCSMR3_01366"/>
<comment type="caution">
    <text evidence="6">The sequence shown here is derived from an EMBL/GenBank/DDBJ whole genome shotgun (WGS) entry which is preliminary data.</text>
</comment>
<dbReference type="Pfam" id="PF01464">
    <property type="entry name" value="SLT"/>
    <property type="match status" value="1"/>
</dbReference>
<dbReference type="Proteomes" id="UP000030021">
    <property type="component" value="Unassembled WGS sequence"/>
</dbReference>
<dbReference type="AlphaFoldDB" id="A0A0A0HPP7"/>
<proteinExistence type="inferred from homology"/>
<dbReference type="RefSeq" id="WP_037272235.1">
    <property type="nucleotide sequence ID" value="NZ_KN293979.1"/>
</dbReference>
<dbReference type="HOGENOM" id="CLU_083315_0_0_5"/>
<feature type="signal peptide" evidence="4">
    <location>
        <begin position="1"/>
        <end position="21"/>
    </location>
</feature>
<dbReference type="CDD" id="cd00254">
    <property type="entry name" value="LT-like"/>
    <property type="match status" value="1"/>
</dbReference>
<feature type="region of interest" description="Disordered" evidence="3">
    <location>
        <begin position="37"/>
        <end position="69"/>
    </location>
</feature>